<proteinExistence type="inferred from homology"/>
<evidence type="ECO:0000256" key="3">
    <source>
        <dbReference type="ARBA" id="ARBA00007106"/>
    </source>
</evidence>
<comment type="similarity">
    <text evidence="3">Belongs to the alpha-acetolactate decarboxylase family.</text>
</comment>
<dbReference type="EC" id="4.1.1.5" evidence="4"/>
<dbReference type="GO" id="GO:0047605">
    <property type="term" value="F:acetolactate decarboxylase activity"/>
    <property type="evidence" value="ECO:0007669"/>
    <property type="project" value="UniProtKB-EC"/>
</dbReference>
<evidence type="ECO:0000256" key="2">
    <source>
        <dbReference type="ARBA" id="ARBA00005170"/>
    </source>
</evidence>
<accession>A0A6J6U069</accession>
<protein>
    <recommendedName>
        <fullName evidence="5">Alpha-acetolactate decarboxylase</fullName>
        <ecNumber evidence="4">4.1.1.5</ecNumber>
    </recommendedName>
</protein>
<name>A0A6J6U069_9ZZZZ</name>
<dbReference type="CDD" id="cd17299">
    <property type="entry name" value="acetolactate_decarboxylase"/>
    <property type="match status" value="1"/>
</dbReference>
<evidence type="ECO:0000256" key="6">
    <source>
        <dbReference type="ARBA" id="ARBA00022793"/>
    </source>
</evidence>
<organism evidence="9">
    <name type="scientific">freshwater metagenome</name>
    <dbReference type="NCBI Taxonomy" id="449393"/>
    <lineage>
        <taxon>unclassified sequences</taxon>
        <taxon>metagenomes</taxon>
        <taxon>ecological metagenomes</taxon>
    </lineage>
</organism>
<dbReference type="Gene3D" id="3.30.1330.80">
    <property type="entry name" value="Hypothetical protein, similar to alpha- acetolactate decarboxylase, domain 2"/>
    <property type="match status" value="2"/>
</dbReference>
<keyword evidence="6" id="KW-0210">Decarboxylase</keyword>
<evidence type="ECO:0000256" key="5">
    <source>
        <dbReference type="ARBA" id="ARBA00020164"/>
    </source>
</evidence>
<dbReference type="Pfam" id="PF03306">
    <property type="entry name" value="AAL_decarboxy"/>
    <property type="match status" value="1"/>
</dbReference>
<dbReference type="PANTHER" id="PTHR35524:SF1">
    <property type="entry name" value="ALPHA-ACETOLACTATE DECARBOXYLASE"/>
    <property type="match status" value="1"/>
</dbReference>
<comment type="catalytic activity">
    <reaction evidence="1">
        <text>(2S)-2-acetolactate + H(+) = (R)-acetoin + CO2</text>
        <dbReference type="Rhea" id="RHEA:21580"/>
        <dbReference type="ChEBI" id="CHEBI:15378"/>
        <dbReference type="ChEBI" id="CHEBI:15686"/>
        <dbReference type="ChEBI" id="CHEBI:16526"/>
        <dbReference type="ChEBI" id="CHEBI:58476"/>
        <dbReference type="EC" id="4.1.1.5"/>
    </reaction>
</comment>
<comment type="pathway">
    <text evidence="2">Polyol metabolism; (R,R)-butane-2,3-diol biosynthesis; (R,R)-butane-2,3-diol from pyruvate: step 2/3.</text>
</comment>
<dbReference type="UniPathway" id="UPA00626">
    <property type="reaction ID" value="UER00678"/>
</dbReference>
<dbReference type="PANTHER" id="PTHR35524">
    <property type="entry name" value="ALPHA-ACETOLACTATE DECARBOXYLASE"/>
    <property type="match status" value="1"/>
</dbReference>
<keyword evidence="8" id="KW-0456">Lyase</keyword>
<evidence type="ECO:0000256" key="4">
    <source>
        <dbReference type="ARBA" id="ARBA00013204"/>
    </source>
</evidence>
<dbReference type="SUPFAM" id="SSF117856">
    <property type="entry name" value="AF0104/ALDC/Ptd012-like"/>
    <property type="match status" value="1"/>
</dbReference>
<evidence type="ECO:0000256" key="1">
    <source>
        <dbReference type="ARBA" id="ARBA00001784"/>
    </source>
</evidence>
<gene>
    <name evidence="9" type="ORF">UFOPK2810_00920</name>
</gene>
<dbReference type="InterPro" id="IPR005128">
    <property type="entry name" value="Acetolactate_a_deCO2ase"/>
</dbReference>
<dbReference type="EMBL" id="CAEZYZ010000144">
    <property type="protein sequence ID" value="CAB4752675.1"/>
    <property type="molecule type" value="Genomic_DNA"/>
</dbReference>
<evidence type="ECO:0000256" key="7">
    <source>
        <dbReference type="ARBA" id="ARBA00023061"/>
    </source>
</evidence>
<reference evidence="9" key="1">
    <citation type="submission" date="2020-05" db="EMBL/GenBank/DDBJ databases">
        <authorList>
            <person name="Chiriac C."/>
            <person name="Salcher M."/>
            <person name="Ghai R."/>
            <person name="Kavagutti S V."/>
        </authorList>
    </citation>
    <scope>NUCLEOTIDE SEQUENCE</scope>
</reference>
<dbReference type="GO" id="GO:0045151">
    <property type="term" value="P:acetoin biosynthetic process"/>
    <property type="evidence" value="ECO:0007669"/>
    <property type="project" value="UniProtKB-KW"/>
</dbReference>
<evidence type="ECO:0000256" key="8">
    <source>
        <dbReference type="ARBA" id="ARBA00023239"/>
    </source>
</evidence>
<sequence length="259" mass="26367">MPRMTVPTIMRIRSARPVAVALSAAVIIVVSASATIAVPDSASSQGGAGQWVEQIGTYDSLVSPDYEGLTPISAASSGATLGLGTFDQLDGEMVLVGGVIYRVGTDGIPVKVPSSRTTPFFEGIRFKPEVSGPVAPGTTCANLLAAVNALASSDSGIVAVRVRGTFTDLVTRSVPAQRPPYAPLAQIVAGQTVFQLGQRKAVLVGFRTAPDLAGTGAPGLHLHGLTADRAAGGHVLSCVAGSDVQLSVQRADGVRIRAA</sequence>
<keyword evidence="7" id="KW-0005">Acetoin biosynthesis</keyword>
<evidence type="ECO:0000313" key="9">
    <source>
        <dbReference type="EMBL" id="CAB4752675.1"/>
    </source>
</evidence>
<dbReference type="AlphaFoldDB" id="A0A6J6U069"/>